<dbReference type="EMBL" id="FOFB01000025">
    <property type="protein sequence ID" value="SER14637.1"/>
    <property type="molecule type" value="Genomic_DNA"/>
</dbReference>
<accession>A0A1H9LTW1</accession>
<reference evidence="2" key="1">
    <citation type="submission" date="2016-10" db="EMBL/GenBank/DDBJ databases">
        <authorList>
            <person name="Varghese N."/>
            <person name="Submissions S."/>
        </authorList>
    </citation>
    <scope>NUCLEOTIDE SEQUENCE [LARGE SCALE GENOMIC DNA]</scope>
    <source>
        <strain evidence="2">DSM 24740</strain>
    </source>
</reference>
<sequence>MIHEFVNGQTLAKIFLPERQKVYFLRVIGKSYF</sequence>
<evidence type="ECO:0000313" key="2">
    <source>
        <dbReference type="Proteomes" id="UP000199021"/>
    </source>
</evidence>
<evidence type="ECO:0000313" key="1">
    <source>
        <dbReference type="EMBL" id="SER14637.1"/>
    </source>
</evidence>
<dbReference type="Proteomes" id="UP000199021">
    <property type="component" value="Unassembled WGS sequence"/>
</dbReference>
<gene>
    <name evidence="1" type="ORF">SAMN05444359_12565</name>
</gene>
<dbReference type="AlphaFoldDB" id="A0A1H9LTW1"/>
<keyword evidence="2" id="KW-1185">Reference proteome</keyword>
<protein>
    <submittedName>
        <fullName evidence="1">Uncharacterized protein</fullName>
    </submittedName>
</protein>
<proteinExistence type="predicted"/>
<dbReference type="InParanoid" id="A0A1H9LTW1"/>
<organism evidence="1 2">
    <name type="scientific">Neolewinella agarilytica</name>
    <dbReference type="NCBI Taxonomy" id="478744"/>
    <lineage>
        <taxon>Bacteria</taxon>
        <taxon>Pseudomonadati</taxon>
        <taxon>Bacteroidota</taxon>
        <taxon>Saprospiria</taxon>
        <taxon>Saprospirales</taxon>
        <taxon>Lewinellaceae</taxon>
        <taxon>Neolewinella</taxon>
    </lineage>
</organism>
<name>A0A1H9LTW1_9BACT</name>